<dbReference type="AlphaFoldDB" id="A0A1F5SNP4"/>
<name>A0A1F5SNP4_9BACT</name>
<gene>
    <name evidence="2" type="ORF">A2227_06680</name>
</gene>
<dbReference type="Proteomes" id="UP000178367">
    <property type="component" value="Unassembled WGS sequence"/>
</dbReference>
<evidence type="ECO:0000313" key="3">
    <source>
        <dbReference type="Proteomes" id="UP000178367"/>
    </source>
</evidence>
<reference evidence="2 3" key="1">
    <citation type="journal article" date="2016" name="Nat. Commun.">
        <title>Thousands of microbial genomes shed light on interconnected biogeochemical processes in an aquifer system.</title>
        <authorList>
            <person name="Anantharaman K."/>
            <person name="Brown C.T."/>
            <person name="Hug L.A."/>
            <person name="Sharon I."/>
            <person name="Castelle C.J."/>
            <person name="Probst A.J."/>
            <person name="Thomas B.C."/>
            <person name="Singh A."/>
            <person name="Wilkins M.J."/>
            <person name="Karaoz U."/>
            <person name="Brodie E.L."/>
            <person name="Williams K.H."/>
            <person name="Hubbard S.S."/>
            <person name="Banfield J.F."/>
        </authorList>
    </citation>
    <scope>NUCLEOTIDE SEQUENCE [LARGE SCALE GENOMIC DNA]</scope>
</reference>
<feature type="domain" description="DUF5659" evidence="1">
    <location>
        <begin position="4"/>
        <end position="82"/>
    </location>
</feature>
<dbReference type="InterPro" id="IPR043718">
    <property type="entry name" value="DUF5659"/>
</dbReference>
<proteinExistence type="predicted"/>
<dbReference type="STRING" id="1797994.A2227_06680"/>
<dbReference type="EMBL" id="MFGB01000002">
    <property type="protein sequence ID" value="OGF28156.1"/>
    <property type="molecule type" value="Genomic_DNA"/>
</dbReference>
<accession>A0A1F5SNP4</accession>
<protein>
    <recommendedName>
        <fullName evidence="1">DUF5659 domain-containing protein</fullName>
    </recommendedName>
</protein>
<dbReference type="Pfam" id="PF18903">
    <property type="entry name" value="DUF5659"/>
    <property type="match status" value="1"/>
</dbReference>
<sequence length="83" mass="9756">MDKNKYYKTNAFYLATFLLAKDFLLVSTERTSANKLIFVFENTDKLQELVRIFNFGEINHVSLKVNFKKIEAAIKKLKSLIYD</sequence>
<comment type="caution">
    <text evidence="2">The sequence shown here is derived from an EMBL/GenBank/DDBJ whole genome shotgun (WGS) entry which is preliminary data.</text>
</comment>
<evidence type="ECO:0000259" key="1">
    <source>
        <dbReference type="Pfam" id="PF18903"/>
    </source>
</evidence>
<evidence type="ECO:0000313" key="2">
    <source>
        <dbReference type="EMBL" id="OGF28156.1"/>
    </source>
</evidence>
<organism evidence="2 3">
    <name type="scientific">Candidatus Falkowbacteria bacterium RIFOXYA2_FULL_47_19</name>
    <dbReference type="NCBI Taxonomy" id="1797994"/>
    <lineage>
        <taxon>Bacteria</taxon>
        <taxon>Candidatus Falkowiibacteriota</taxon>
    </lineage>
</organism>